<gene>
    <name evidence="1" type="ORF">CROST_016600</name>
</gene>
<dbReference type="Gene3D" id="3.30.1330.70">
    <property type="entry name" value="Holliday junction resolvase RusA"/>
    <property type="match status" value="1"/>
</dbReference>
<evidence type="ECO:0000313" key="2">
    <source>
        <dbReference type="Proteomes" id="UP000190951"/>
    </source>
</evidence>
<reference evidence="1 2" key="1">
    <citation type="submission" date="2022-04" db="EMBL/GenBank/DDBJ databases">
        <title>Genome sequence of C. roseum typestrain.</title>
        <authorList>
            <person name="Poehlein A."/>
            <person name="Schoch T."/>
            <person name="Duerre P."/>
            <person name="Daniel R."/>
        </authorList>
    </citation>
    <scope>NUCLEOTIDE SEQUENCE [LARGE SCALE GENOMIC DNA]</scope>
    <source>
        <strain evidence="1 2">DSM 7320</strain>
    </source>
</reference>
<dbReference type="GO" id="GO:0006310">
    <property type="term" value="P:DNA recombination"/>
    <property type="evidence" value="ECO:0007669"/>
    <property type="project" value="InterPro"/>
</dbReference>
<dbReference type="KEGG" id="crw:CROST_016600"/>
<keyword evidence="2" id="KW-1185">Reference proteome</keyword>
<dbReference type="SUPFAM" id="SSF103084">
    <property type="entry name" value="Holliday junction resolvase RusA"/>
    <property type="match status" value="1"/>
</dbReference>
<dbReference type="InterPro" id="IPR036614">
    <property type="entry name" value="RusA-like_sf"/>
</dbReference>
<protein>
    <submittedName>
        <fullName evidence="1">Uncharacterized protein</fullName>
    </submittedName>
</protein>
<evidence type="ECO:0000313" key="1">
    <source>
        <dbReference type="EMBL" id="URZ10944.1"/>
    </source>
</evidence>
<dbReference type="AlphaFoldDB" id="A0A1S8LWP3"/>
<dbReference type="EMBL" id="CP096983">
    <property type="protein sequence ID" value="URZ10944.1"/>
    <property type="molecule type" value="Genomic_DNA"/>
</dbReference>
<dbReference type="GO" id="GO:0006281">
    <property type="term" value="P:DNA repair"/>
    <property type="evidence" value="ECO:0007669"/>
    <property type="project" value="InterPro"/>
</dbReference>
<dbReference type="STRING" id="84029.CROST_11280"/>
<sequence length="200" mass="23461">MKEDILMYQNTTFAKTKNNEEIIHVIKTFEDLRMSLYKLAEEKIQFLSVNPETYELAEKLKKELEIKYEIECNNERIKIVVYDYLPSIYIKTTNKGTGYFTEKWKNTISKAIRSLGSIKTVNEVFVYIKMYAPLGGIFDADNKYFKPIFDGIGRSGLVPDDCIKYIKSFGFEVEMDKKNPHTEIYIYFNDMGKKISDLIK</sequence>
<accession>A0A1S8LWP3</accession>
<name>A0A1S8LWP3_9CLOT</name>
<dbReference type="GO" id="GO:0000287">
    <property type="term" value="F:magnesium ion binding"/>
    <property type="evidence" value="ECO:0007669"/>
    <property type="project" value="InterPro"/>
</dbReference>
<proteinExistence type="predicted"/>
<dbReference type="Proteomes" id="UP000190951">
    <property type="component" value="Chromosome"/>
</dbReference>
<organism evidence="1 2">
    <name type="scientific">Clostridium felsineum</name>
    <dbReference type="NCBI Taxonomy" id="36839"/>
    <lineage>
        <taxon>Bacteria</taxon>
        <taxon>Bacillati</taxon>
        <taxon>Bacillota</taxon>
        <taxon>Clostridia</taxon>
        <taxon>Eubacteriales</taxon>
        <taxon>Clostridiaceae</taxon>
        <taxon>Clostridium</taxon>
    </lineage>
</organism>